<keyword evidence="1" id="KW-0732">Signal</keyword>
<proteinExistence type="predicted"/>
<protein>
    <recommendedName>
        <fullName evidence="4">Copper amine oxidase-like N-terminal domain-containing protein</fullName>
    </recommendedName>
</protein>
<keyword evidence="3" id="KW-1185">Reference proteome</keyword>
<dbReference type="Proteomes" id="UP000810207">
    <property type="component" value="Unassembled WGS sequence"/>
</dbReference>
<accession>A0ABS4RLL4</accession>
<name>A0ABS4RLL4_PAEXY</name>
<feature type="chain" id="PRO_5047212160" description="Copper amine oxidase-like N-terminal domain-containing protein" evidence="1">
    <location>
        <begin position="23"/>
        <end position="168"/>
    </location>
</feature>
<sequence>MKKYIAGFLAGAVFVLSATAFADDIKSLVGKKIQGEAAVELNGQALDTAIIVDGKSYAPVRAIGEAAGYDVSMQNKKIILDEKVSATTPGKGQSVEEQKAKIEERIKSNNEARKVYEDKIVYNEKIIEGLTTQAEKEFYLAAIESYKSNIKTLDEGNAKLEAQLAALK</sequence>
<evidence type="ECO:0000313" key="2">
    <source>
        <dbReference type="EMBL" id="MBP2243790.1"/>
    </source>
</evidence>
<evidence type="ECO:0000313" key="3">
    <source>
        <dbReference type="Proteomes" id="UP000810207"/>
    </source>
</evidence>
<gene>
    <name evidence="2" type="ORF">J2Z28_000395</name>
</gene>
<comment type="caution">
    <text evidence="2">The sequence shown here is derived from an EMBL/GenBank/DDBJ whole genome shotgun (WGS) entry which is preliminary data.</text>
</comment>
<reference evidence="2 3" key="1">
    <citation type="submission" date="2021-03" db="EMBL/GenBank/DDBJ databases">
        <title>Genomic Encyclopedia of Type Strains, Phase IV (KMG-IV): sequencing the most valuable type-strain genomes for metagenomic binning, comparative biology and taxonomic classification.</title>
        <authorList>
            <person name="Goeker M."/>
        </authorList>
    </citation>
    <scope>NUCLEOTIDE SEQUENCE [LARGE SCALE GENOMIC DNA]</scope>
    <source>
        <strain evidence="2 3">DSM 21292</strain>
    </source>
</reference>
<evidence type="ECO:0000256" key="1">
    <source>
        <dbReference type="SAM" id="SignalP"/>
    </source>
</evidence>
<feature type="signal peptide" evidence="1">
    <location>
        <begin position="1"/>
        <end position="22"/>
    </location>
</feature>
<dbReference type="RefSeq" id="WP_211080959.1">
    <property type="nucleotide sequence ID" value="NZ_CBCSLC010000013.1"/>
</dbReference>
<organism evidence="2 3">
    <name type="scientific">Paenibacillus xylanexedens</name>
    <dbReference type="NCBI Taxonomy" id="528191"/>
    <lineage>
        <taxon>Bacteria</taxon>
        <taxon>Bacillati</taxon>
        <taxon>Bacillota</taxon>
        <taxon>Bacilli</taxon>
        <taxon>Bacillales</taxon>
        <taxon>Paenibacillaceae</taxon>
        <taxon>Paenibacillus</taxon>
    </lineage>
</organism>
<evidence type="ECO:0008006" key="4">
    <source>
        <dbReference type="Google" id="ProtNLM"/>
    </source>
</evidence>
<dbReference type="EMBL" id="JAGIKV010000001">
    <property type="protein sequence ID" value="MBP2243790.1"/>
    <property type="molecule type" value="Genomic_DNA"/>
</dbReference>